<dbReference type="STRING" id="41447.ENSSDUP00000002845"/>
<keyword evidence="3" id="KW-0677">Repeat</keyword>
<evidence type="ECO:0000256" key="4">
    <source>
        <dbReference type="SAM" id="SignalP"/>
    </source>
</evidence>
<dbReference type="GeneTree" id="ENSGT00390000006215"/>
<evidence type="ECO:0000313" key="6">
    <source>
        <dbReference type="Proteomes" id="UP000261420"/>
    </source>
</evidence>
<keyword evidence="4" id="KW-0732">Signal</keyword>
<evidence type="ECO:0000313" key="5">
    <source>
        <dbReference type="Ensembl" id="ENSSDUP00000002845.1"/>
    </source>
</evidence>
<dbReference type="GO" id="GO:0005615">
    <property type="term" value="C:extracellular space"/>
    <property type="evidence" value="ECO:0007669"/>
    <property type="project" value="InterPro"/>
</dbReference>
<proteinExistence type="predicted"/>
<dbReference type="PANTHER" id="PTHR16776">
    <property type="entry name" value="EXTRACELLULAR MATRIX PROTEIN 1"/>
    <property type="match status" value="1"/>
</dbReference>
<evidence type="ECO:0000256" key="1">
    <source>
        <dbReference type="ARBA" id="ARBA00004613"/>
    </source>
</evidence>
<feature type="signal peptide" evidence="4">
    <location>
        <begin position="1"/>
        <end position="21"/>
    </location>
</feature>
<dbReference type="InterPro" id="IPR008605">
    <property type="entry name" value="ECM1"/>
</dbReference>
<dbReference type="Pfam" id="PF05782">
    <property type="entry name" value="ECM1"/>
    <property type="match status" value="2"/>
</dbReference>
<dbReference type="SUPFAM" id="SSF48552">
    <property type="entry name" value="Serum albumin-like"/>
    <property type="match status" value="3"/>
</dbReference>
<reference evidence="5" key="1">
    <citation type="submission" date="2025-08" db="UniProtKB">
        <authorList>
            <consortium name="Ensembl"/>
        </authorList>
    </citation>
    <scope>IDENTIFICATION</scope>
</reference>
<dbReference type="Gene3D" id="1.10.246.10">
    <property type="match status" value="3"/>
</dbReference>
<name>A0A3B4T9V9_SERDU</name>
<feature type="chain" id="PRO_5017189216" evidence="4">
    <location>
        <begin position="22"/>
        <end position="511"/>
    </location>
</feature>
<reference evidence="5" key="2">
    <citation type="submission" date="2025-09" db="UniProtKB">
        <authorList>
            <consortium name="Ensembl"/>
        </authorList>
    </citation>
    <scope>IDENTIFICATION</scope>
</reference>
<organism evidence="5 6">
    <name type="scientific">Seriola dumerili</name>
    <name type="common">Greater amberjack</name>
    <name type="synonym">Caranx dumerili</name>
    <dbReference type="NCBI Taxonomy" id="41447"/>
    <lineage>
        <taxon>Eukaryota</taxon>
        <taxon>Metazoa</taxon>
        <taxon>Chordata</taxon>
        <taxon>Craniata</taxon>
        <taxon>Vertebrata</taxon>
        <taxon>Euteleostomi</taxon>
        <taxon>Actinopterygii</taxon>
        <taxon>Neopterygii</taxon>
        <taxon>Teleostei</taxon>
        <taxon>Neoteleostei</taxon>
        <taxon>Acanthomorphata</taxon>
        <taxon>Carangaria</taxon>
        <taxon>Carangiformes</taxon>
        <taxon>Carangidae</taxon>
        <taxon>Seriola</taxon>
    </lineage>
</organism>
<comment type="subcellular location">
    <subcellularLocation>
        <location evidence="1">Secreted</location>
    </subcellularLocation>
</comment>
<keyword evidence="2" id="KW-0964">Secreted</keyword>
<dbReference type="Proteomes" id="UP000261420">
    <property type="component" value="Unplaced"/>
</dbReference>
<sequence>MGSSWALVSSTMLVLVLLSSASTDERIFEQREVTFDLNKKEMEEPDSFMYQREVDWTELFDPKEFPIEQVIVSPPEQFDILSERGGSRPGVLTPRGYPPRFGPRSFGGPLMLDYPVQFPPGRPTADNLQAICLYGGRRPSYPNSYFPASGFGQQRRRASAVNNAESWFSRCCERNQTSETDVTLCCATQAWELSVKSFCEEDSSVKDRLYHCCRLTGSDMLNCFNSDAPNPNYEPTEEIPLPPLPSTAEFVFDPHFCQRTVMTPYSVRSNRRKKEKKPSTSQKIDINFPLGRPTADTIESLCHNQNQRPLYSVKCLPGLGYELLAHQAKTTNRMEKGFKQCCKKKKDVLNCANRKWSEELNRFCSVKAGQVDFHCCSSVGENDRYDCFQNISPDPHYNMTSATEELSLNKICDTHKIIKKRFPIGFPLKSFVDQCCPLSEPDKTVCSVQKIDEMSRTLCSSGKVIPPTVRRCCRLSSQETPRCISKILMDAVTKATNLLRQKKKKKRCPIS</sequence>
<evidence type="ECO:0000256" key="3">
    <source>
        <dbReference type="ARBA" id="ARBA00022737"/>
    </source>
</evidence>
<dbReference type="GO" id="GO:0007165">
    <property type="term" value="P:signal transduction"/>
    <property type="evidence" value="ECO:0007669"/>
    <property type="project" value="InterPro"/>
</dbReference>
<keyword evidence="6" id="KW-1185">Reference proteome</keyword>
<accession>A0A3B4T9V9</accession>
<dbReference type="AlphaFoldDB" id="A0A3B4T9V9"/>
<dbReference type="PANTHER" id="PTHR16776:SF3">
    <property type="entry name" value="EXTRACELLULAR MATRIX PROTEIN 1"/>
    <property type="match status" value="1"/>
</dbReference>
<protein>
    <submittedName>
        <fullName evidence="5">Extracellular matrix protein 1b</fullName>
    </submittedName>
</protein>
<dbReference type="InterPro" id="IPR020858">
    <property type="entry name" value="Serum_albumin-like"/>
</dbReference>
<dbReference type="GO" id="GO:0030500">
    <property type="term" value="P:regulation of bone mineralization"/>
    <property type="evidence" value="ECO:0007669"/>
    <property type="project" value="TreeGrafter"/>
</dbReference>
<evidence type="ECO:0000256" key="2">
    <source>
        <dbReference type="ARBA" id="ARBA00022525"/>
    </source>
</evidence>
<dbReference type="Ensembl" id="ENSSDUT00000002918.1">
    <property type="protein sequence ID" value="ENSSDUP00000002845.1"/>
    <property type="gene ID" value="ENSSDUG00000002213.1"/>
</dbReference>